<keyword evidence="1" id="KW-0863">Zinc-finger</keyword>
<dbReference type="GO" id="GO:0005634">
    <property type="term" value="C:nucleus"/>
    <property type="evidence" value="ECO:0007669"/>
    <property type="project" value="InterPro"/>
</dbReference>
<evidence type="ECO:0000313" key="5">
    <source>
        <dbReference type="Proteomes" id="UP000005203"/>
    </source>
</evidence>
<evidence type="ECO:0000313" key="4">
    <source>
        <dbReference type="EnsemblMetazoa" id="XP_016772612"/>
    </source>
</evidence>
<organism evidence="4">
    <name type="scientific">Apis mellifera</name>
    <name type="common">Honeybee</name>
    <dbReference type="NCBI Taxonomy" id="7460"/>
    <lineage>
        <taxon>Eukaryota</taxon>
        <taxon>Metazoa</taxon>
        <taxon>Ecdysozoa</taxon>
        <taxon>Arthropoda</taxon>
        <taxon>Hexapoda</taxon>
        <taxon>Insecta</taxon>
        <taxon>Pterygota</taxon>
        <taxon>Neoptera</taxon>
        <taxon>Endopterygota</taxon>
        <taxon>Hymenoptera</taxon>
        <taxon>Apocrita</taxon>
        <taxon>Aculeata</taxon>
        <taxon>Apoidea</taxon>
        <taxon>Anthophila</taxon>
        <taxon>Apidae</taxon>
        <taxon>Apis</taxon>
    </lineage>
</organism>
<keyword evidence="1" id="KW-0479">Metal-binding</keyword>
<feature type="compositionally biased region" description="Basic residues" evidence="2">
    <location>
        <begin position="395"/>
        <end position="408"/>
    </location>
</feature>
<dbReference type="GO" id="GO:0008270">
    <property type="term" value="F:zinc ion binding"/>
    <property type="evidence" value="ECO:0007669"/>
    <property type="project" value="UniProtKB-UniRule"/>
</dbReference>
<sequence>MSQQYCFLCASDGGVFLDITEDNKQVYYDQFEICSLVKVPKANELPTRICHKCAYELNQCSAFIKKFKRNTKQKSNVRKQCCNLCREPAKNEFIFDLVKEKSLQQSIFFKIRKLFNHELEKFWEEFKFICLSCRYTIDVLLDLQHICEETANSIKFNNTNNKEANNLIFHKVKTTVISRKTTITESKRVNLSILRETEIDSDNMTRTRSQNQLNKKTTPKSCNKCHDSIKTDDDMYKIHETGNTVCKNCWKNMNTHKNEIEKQKQQNLTEIKLCTVFLKDVLKDSDIKAKKLYRINEDDKGNKTYIVMDNDLKNENKSNKEFNNIGNNIEKQGQKRSIKDINENTNNEYTPNKKHKSNTKEINNINSKESIHLRQRNRNRNNIQNSDSDSSVSKTAKRKQRTLTRHKRAIGLSLSDADVDNKHNRKRLKTILKNISPVKNIDESDESLSNEDVSKRKRTRFTSVPPESISLRKRRNNSQNFAKSSMNFIDLTSHEFQSSESDNKEDIFETQTYVCDECGASYENKVIGLTHKLTHYKQLRLKIQKLSDESFIKEIPNSNEAIDDLEDLSESIVISVEDDEEELIEDEKNLNVNNHTNVFSPKKEVIEDVVDVKLVMKEFDDDQIQKIENEKEIEIKTNVDISSIQNENEVEKDIIIETENNCTDNDKTDKSICEFDENMRSEEIQKNSDEIYNNNEDIQEKYKEKKQVKDNQENSETKMEERKKNDDITEREKEREKEKENNDIKEREEKNDIEDRENVKKNINNKDNEKEKEQEEMICNEEEKEQEQMMHTEKEKEQEEMKYNEEEIKTNKETKSNEDFVEFTMNENETQTPFKVIEQNGIEKNEVNDRNDSIQNTKQKLFECIRERKSDESEIYTKIDNFNSKESKLETNMLLEEENMINKNDLHINEEKVKLNISTQKELMDDSANVVAEVLQEILDLASAKVEERQETTDISARNNFDETETLENISHEIQNTVDMPSLKVDNIIDFE</sequence>
<keyword evidence="1" id="KW-0862">Zinc</keyword>
<dbReference type="Proteomes" id="UP000005203">
    <property type="component" value="Linkage group LG16"/>
</dbReference>
<dbReference type="OrthoDB" id="7683467at2759"/>
<dbReference type="InterPro" id="IPR012934">
    <property type="entry name" value="Znf_AD"/>
</dbReference>
<feature type="binding site" evidence="1">
    <location>
        <position position="6"/>
    </location>
    <ligand>
        <name>Zn(2+)</name>
        <dbReference type="ChEBI" id="CHEBI:29105"/>
    </ligand>
</feature>
<feature type="binding site" evidence="1">
    <location>
        <position position="53"/>
    </location>
    <ligand>
        <name>Zn(2+)</name>
        <dbReference type="ChEBI" id="CHEBI:29105"/>
    </ligand>
</feature>
<feature type="compositionally biased region" description="Basic and acidic residues" evidence="2">
    <location>
        <begin position="756"/>
        <end position="775"/>
    </location>
</feature>
<dbReference type="PROSITE" id="PS00028">
    <property type="entry name" value="ZINC_FINGER_C2H2_1"/>
    <property type="match status" value="1"/>
</dbReference>
<name>A0A7M7IK75_APIME</name>
<feature type="binding site" evidence="1">
    <location>
        <position position="9"/>
    </location>
    <ligand>
        <name>Zn(2+)</name>
        <dbReference type="ChEBI" id="CHEBI:29105"/>
    </ligand>
</feature>
<dbReference type="InterPro" id="IPR013087">
    <property type="entry name" value="Znf_C2H2_type"/>
</dbReference>
<accession>A0A7M7IK75</accession>
<reference evidence="6" key="2">
    <citation type="submission" date="2025-04" db="UniProtKB">
        <authorList>
            <consortium name="RefSeq"/>
        </authorList>
    </citation>
    <scope>IDENTIFICATION</scope>
    <source>
        <strain evidence="6">DH4</strain>
        <tissue evidence="6">Whole body</tissue>
    </source>
</reference>
<protein>
    <submittedName>
        <fullName evidence="6">Leucine-rich repeat-containing protein DDB_G0290503 isoform X1</fullName>
    </submittedName>
</protein>
<dbReference type="SMART" id="SM00868">
    <property type="entry name" value="zf-AD"/>
    <property type="match status" value="2"/>
</dbReference>
<dbReference type="RefSeq" id="XP_016772612.2">
    <property type="nucleotide sequence ID" value="XM_016917123.2"/>
</dbReference>
<dbReference type="AlphaFoldDB" id="A0A7M7IK75"/>
<feature type="region of interest" description="Disordered" evidence="2">
    <location>
        <begin position="320"/>
        <end position="408"/>
    </location>
</feature>
<feature type="region of interest" description="Disordered" evidence="2">
    <location>
        <begin position="702"/>
        <end position="815"/>
    </location>
</feature>
<feature type="compositionally biased region" description="Low complexity" evidence="2">
    <location>
        <begin position="380"/>
        <end position="391"/>
    </location>
</feature>
<feature type="domain" description="ZAD" evidence="3">
    <location>
        <begin position="4"/>
        <end position="77"/>
    </location>
</feature>
<accession>A0A8B7KRC1</accession>
<feature type="region of interest" description="Disordered" evidence="2">
    <location>
        <begin position="442"/>
        <end position="477"/>
    </location>
</feature>
<reference evidence="4" key="1">
    <citation type="submission" date="2021-01" db="UniProtKB">
        <authorList>
            <consortium name="EnsemblMetazoa"/>
        </authorList>
    </citation>
    <scope>IDENTIFICATION</scope>
    <source>
        <strain evidence="4">DH4</strain>
    </source>
</reference>
<evidence type="ECO:0000259" key="3">
    <source>
        <dbReference type="PROSITE" id="PS51915"/>
    </source>
</evidence>
<evidence type="ECO:0000313" key="6">
    <source>
        <dbReference type="RefSeq" id="XP_016772612.2"/>
    </source>
</evidence>
<feature type="compositionally biased region" description="Basic and acidic residues" evidence="2">
    <location>
        <begin position="702"/>
        <end position="750"/>
    </location>
</feature>
<feature type="binding site" evidence="1">
    <location>
        <position position="50"/>
    </location>
    <ligand>
        <name>Zn(2+)</name>
        <dbReference type="ChEBI" id="CHEBI:29105"/>
    </ligand>
</feature>
<dbReference type="EnsemblMetazoa" id="XM_016917123">
    <property type="protein sequence ID" value="XP_016772612"/>
    <property type="gene ID" value="LOC725251"/>
</dbReference>
<dbReference type="PROSITE" id="PS51915">
    <property type="entry name" value="ZAD"/>
    <property type="match status" value="1"/>
</dbReference>
<feature type="compositionally biased region" description="Basic and acidic residues" evidence="2">
    <location>
        <begin position="786"/>
        <end position="815"/>
    </location>
</feature>
<keyword evidence="5" id="KW-1185">Reference proteome</keyword>
<feature type="compositionally biased region" description="Acidic residues" evidence="2">
    <location>
        <begin position="776"/>
        <end position="785"/>
    </location>
</feature>
<gene>
    <name evidence="6" type="primary">LOC725251</name>
</gene>
<evidence type="ECO:0000256" key="1">
    <source>
        <dbReference type="PROSITE-ProRule" id="PRU01263"/>
    </source>
</evidence>
<dbReference type="GeneID" id="725251"/>
<evidence type="ECO:0000256" key="2">
    <source>
        <dbReference type="SAM" id="MobiDB-lite"/>
    </source>
</evidence>
<proteinExistence type="predicted"/>